<dbReference type="EMBL" id="PYAX01000004">
    <property type="protein sequence ID" value="PSL56084.1"/>
    <property type="molecule type" value="Genomic_DNA"/>
</dbReference>
<comment type="caution">
    <text evidence="2">The sequence shown here is derived from an EMBL/GenBank/DDBJ whole genome shotgun (WGS) entry which is preliminary data.</text>
</comment>
<dbReference type="PANTHER" id="PTHR43313">
    <property type="entry name" value="SHORT-CHAIN DEHYDROGENASE/REDUCTASE FAMILY 9C"/>
    <property type="match status" value="1"/>
</dbReference>
<dbReference type="AlphaFoldDB" id="A0A2P8IC91"/>
<dbReference type="GO" id="GO:0008202">
    <property type="term" value="P:steroid metabolic process"/>
    <property type="evidence" value="ECO:0007669"/>
    <property type="project" value="TreeGrafter"/>
</dbReference>
<dbReference type="Gene3D" id="3.40.50.720">
    <property type="entry name" value="NAD(P)-binding Rossmann-like Domain"/>
    <property type="match status" value="1"/>
</dbReference>
<dbReference type="PRINTS" id="PR00081">
    <property type="entry name" value="GDHRDH"/>
</dbReference>
<sequence>MVFTAKTLPTAGRTVLITGASTGLGRETALHLAERGFRVLGAVRKTEDGDRLVADCPSGRAEYVVLDVTDEASIAAAAREVAGKVGDGRLWGLVNNAGICISAPLEVVSADLLRRQLEVNVVGQLAVTQAFLPLLRAARGRLVNVTSGLGTVAIPYLGPYSAAQFAKEGMSDALRRELAPMGVSVSVVSPGAIWTPIWAKIAQDGQDALSAAPAAVADLYRATFLRFLHFNEQSAKASKTKPAEVAAAIQNALTSVKPKTRYRIGTDVRRGAFLARVLPDTKVDSMFRQIVTPLPTDQEAHRVGS</sequence>
<dbReference type="GO" id="GO:0016491">
    <property type="term" value="F:oxidoreductase activity"/>
    <property type="evidence" value="ECO:0007669"/>
    <property type="project" value="TreeGrafter"/>
</dbReference>
<dbReference type="CDD" id="cd05374">
    <property type="entry name" value="17beta-HSD-like_SDR_c"/>
    <property type="match status" value="1"/>
</dbReference>
<dbReference type="InterPro" id="IPR036291">
    <property type="entry name" value="NAD(P)-bd_dom_sf"/>
</dbReference>
<dbReference type="Proteomes" id="UP000241118">
    <property type="component" value="Unassembled WGS sequence"/>
</dbReference>
<dbReference type="PANTHER" id="PTHR43313:SF1">
    <property type="entry name" value="3BETA-HYDROXYSTEROID DEHYDROGENASE DHS-16"/>
    <property type="match status" value="1"/>
</dbReference>
<protein>
    <submittedName>
        <fullName evidence="2">Short-subunit dehydrogenase</fullName>
    </submittedName>
</protein>
<keyword evidence="3" id="KW-1185">Reference proteome</keyword>
<dbReference type="SUPFAM" id="SSF51735">
    <property type="entry name" value="NAD(P)-binding Rossmann-fold domains"/>
    <property type="match status" value="1"/>
</dbReference>
<evidence type="ECO:0000313" key="3">
    <source>
        <dbReference type="Proteomes" id="UP000241118"/>
    </source>
</evidence>
<proteinExistence type="inferred from homology"/>
<comment type="similarity">
    <text evidence="1">Belongs to the short-chain dehydrogenases/reductases (SDR) family.</text>
</comment>
<dbReference type="PRINTS" id="PR00080">
    <property type="entry name" value="SDRFAMILY"/>
</dbReference>
<organism evidence="2 3">
    <name type="scientific">Saccharothrix carnea</name>
    <dbReference type="NCBI Taxonomy" id="1280637"/>
    <lineage>
        <taxon>Bacteria</taxon>
        <taxon>Bacillati</taxon>
        <taxon>Actinomycetota</taxon>
        <taxon>Actinomycetes</taxon>
        <taxon>Pseudonocardiales</taxon>
        <taxon>Pseudonocardiaceae</taxon>
        <taxon>Saccharothrix</taxon>
    </lineage>
</organism>
<dbReference type="InterPro" id="IPR002347">
    <property type="entry name" value="SDR_fam"/>
</dbReference>
<evidence type="ECO:0000256" key="1">
    <source>
        <dbReference type="RuleBase" id="RU000363"/>
    </source>
</evidence>
<reference evidence="2 3" key="1">
    <citation type="submission" date="2018-03" db="EMBL/GenBank/DDBJ databases">
        <title>Genomic Encyclopedia of Type Strains, Phase III (KMG-III): the genomes of soil and plant-associated and newly described type strains.</title>
        <authorList>
            <person name="Whitman W."/>
        </authorList>
    </citation>
    <scope>NUCLEOTIDE SEQUENCE [LARGE SCALE GENOMIC DNA]</scope>
    <source>
        <strain evidence="2 3">CGMCC 4.7097</strain>
    </source>
</reference>
<name>A0A2P8IC91_SACCR</name>
<dbReference type="OrthoDB" id="3178062at2"/>
<accession>A0A2P8IC91</accession>
<gene>
    <name evidence="2" type="ORF">B0I31_104375</name>
</gene>
<evidence type="ECO:0000313" key="2">
    <source>
        <dbReference type="EMBL" id="PSL56084.1"/>
    </source>
</evidence>
<dbReference type="Pfam" id="PF00106">
    <property type="entry name" value="adh_short"/>
    <property type="match status" value="1"/>
</dbReference>